<sequence length="151" mass="16627">MKSLALVFSFLLAGLGSGLLAQNPSDGLHFWKVLSKVKYKSKIDIESGTLIYTPVFNRSIKKLNGKEIILKGYVIPADLSGGRMTLSAFPYSSCFFCGGAGPESVIEIDAKTPIIYRIDKPITLKGKLKLNSEDPLRLIYILKEADYYEGS</sequence>
<reference evidence="3" key="1">
    <citation type="journal article" date="2012" name="Stand. Genomic Sci.">
        <title>Permanent draft genome sequence of the gliding predator Saprospira grandis strain Sa g1 (= HR1).</title>
        <authorList>
            <person name="Mavromatis K."/>
            <person name="Chertkov O."/>
            <person name="Lapidus A."/>
            <person name="Nolan M."/>
            <person name="Lucas S."/>
            <person name="Tice H."/>
            <person name="Del Rio T.G."/>
            <person name="Cheng J.F."/>
            <person name="Han C."/>
            <person name="Tapia R."/>
            <person name="Bruce D."/>
            <person name="Goodwin L.A."/>
            <person name="Pitluck S."/>
            <person name="Huntemann M."/>
            <person name="Liolios K."/>
            <person name="Pagani I."/>
            <person name="Ivanova N."/>
            <person name="Mikhailova N."/>
            <person name="Pati A."/>
            <person name="Chen A."/>
            <person name="Palaniappan K."/>
            <person name="Land M."/>
            <person name="Brambilla E.M."/>
            <person name="Rohde M."/>
            <person name="Spring S."/>
            <person name="Goker M."/>
            <person name="Detter J.C."/>
            <person name="Bristow J."/>
            <person name="Eisen J.A."/>
            <person name="Markowitz V."/>
            <person name="Hugenholtz P."/>
            <person name="Kyrpides N.C."/>
            <person name="Klenk H.P."/>
            <person name="Woyke T."/>
        </authorList>
    </citation>
    <scope>NUCLEOTIDE SEQUENCE [LARGE SCALE GENOMIC DNA]</scope>
    <source>
        <strain evidence="3">DSM 2844</strain>
    </source>
</reference>
<gene>
    <name evidence="2" type="ORF">SapgrDRAFT_0730</name>
</gene>
<evidence type="ECO:0000313" key="3">
    <source>
        <dbReference type="Proteomes" id="UP000005113"/>
    </source>
</evidence>
<feature type="signal peptide" evidence="1">
    <location>
        <begin position="1"/>
        <end position="21"/>
    </location>
</feature>
<dbReference type="Proteomes" id="UP000005113">
    <property type="component" value="Unassembled WGS sequence"/>
</dbReference>
<dbReference type="HOGENOM" id="CLU_117100_1_0_10"/>
<proteinExistence type="predicted"/>
<evidence type="ECO:0000256" key="1">
    <source>
        <dbReference type="SAM" id="SignalP"/>
    </source>
</evidence>
<dbReference type="EMBL" id="JH719942">
    <property type="protein sequence ID" value="EJF52472.1"/>
    <property type="molecule type" value="Genomic_DNA"/>
</dbReference>
<dbReference type="RefSeq" id="WP_002657443.1">
    <property type="nucleotide sequence ID" value="NZ_JH719942.1"/>
</dbReference>
<dbReference type="AlphaFoldDB" id="J0P4W3"/>
<evidence type="ECO:0000313" key="2">
    <source>
        <dbReference type="EMBL" id="EJF52472.1"/>
    </source>
</evidence>
<accession>J0P4W3</accession>
<dbReference type="OrthoDB" id="1348500at2"/>
<evidence type="ECO:0008006" key="4">
    <source>
        <dbReference type="Google" id="ProtNLM"/>
    </source>
</evidence>
<feature type="chain" id="PRO_5003737552" description="DUF3299 domain-containing protein" evidence="1">
    <location>
        <begin position="22"/>
        <end position="151"/>
    </location>
</feature>
<keyword evidence="1" id="KW-0732">Signal</keyword>
<name>J0P4W3_9BACT</name>
<protein>
    <recommendedName>
        <fullName evidence="4">DUF3299 domain-containing protein</fullName>
    </recommendedName>
</protein>
<dbReference type="Gene3D" id="2.40.50.870">
    <property type="entry name" value="Protein of unknown function (DUF3299)"/>
    <property type="match status" value="1"/>
</dbReference>
<organism evidence="2 3">
    <name type="scientific">Saprospira grandis DSM 2844</name>
    <dbReference type="NCBI Taxonomy" id="694433"/>
    <lineage>
        <taxon>Bacteria</taxon>
        <taxon>Pseudomonadati</taxon>
        <taxon>Bacteroidota</taxon>
        <taxon>Saprospiria</taxon>
        <taxon>Saprospirales</taxon>
        <taxon>Saprospiraceae</taxon>
        <taxon>Saprospira</taxon>
    </lineage>
</organism>